<comment type="caution">
    <text evidence="3">The sequence shown here is derived from an EMBL/GenBank/DDBJ whole genome shotgun (WGS) entry which is preliminary data.</text>
</comment>
<proteinExistence type="predicted"/>
<dbReference type="Proteomes" id="UP001375743">
    <property type="component" value="Unassembled WGS sequence"/>
</dbReference>
<keyword evidence="1" id="KW-0732">Signal</keyword>
<feature type="chain" id="PRO_5047299828" evidence="1">
    <location>
        <begin position="24"/>
        <end position="161"/>
    </location>
</feature>
<protein>
    <submittedName>
        <fullName evidence="3">Spore coat U domain-containing protein</fullName>
    </submittedName>
</protein>
<reference evidence="3 4" key="1">
    <citation type="submission" date="2024-01" db="EMBL/GenBank/DDBJ databases">
        <title>Multi-omics insights into the function and evolution of sodium benzoate biodegradation pathways in Benzoatithermus flavus gen. nov., sp. nov. from hot spring.</title>
        <authorList>
            <person name="Hu C.-J."/>
            <person name="Li W.-J."/>
        </authorList>
    </citation>
    <scope>NUCLEOTIDE SEQUENCE [LARGE SCALE GENOMIC DNA]</scope>
    <source>
        <strain evidence="3 4">SYSU G07066</strain>
    </source>
</reference>
<dbReference type="RefSeq" id="WP_418161276.1">
    <property type="nucleotide sequence ID" value="NZ_JBBLZC010000027.1"/>
</dbReference>
<evidence type="ECO:0000256" key="1">
    <source>
        <dbReference type="SAM" id="SignalP"/>
    </source>
</evidence>
<dbReference type="Pfam" id="PF05229">
    <property type="entry name" value="SCPU"/>
    <property type="match status" value="1"/>
</dbReference>
<feature type="domain" description="Spore coat protein U/FanG" evidence="2">
    <location>
        <begin position="26"/>
        <end position="157"/>
    </location>
</feature>
<name>A0ABU8XX10_9PROT</name>
<evidence type="ECO:0000313" key="3">
    <source>
        <dbReference type="EMBL" id="MEK0085426.1"/>
    </source>
</evidence>
<sequence length="161" mass="16599">MSFLARALIVATALLAAGSPAQAGTTTATLGVRVVVQQSCIVSGATLDFGTYSSNQTKDLNGFTQIAFSNCPQGTLRFELDGGVNGSAGVRRLSDGKGSFLSYGLYRDSARTQVFGQGNDARVITLPASGSGKIGVMGRIPGRQLVPAGTYTDTVAILLTF</sequence>
<dbReference type="InterPro" id="IPR007893">
    <property type="entry name" value="Spore_coat_U/FanG"/>
</dbReference>
<evidence type="ECO:0000259" key="2">
    <source>
        <dbReference type="Pfam" id="PF05229"/>
    </source>
</evidence>
<gene>
    <name evidence="3" type="ORF">U1T56_19920</name>
</gene>
<keyword evidence="4" id="KW-1185">Reference proteome</keyword>
<feature type="signal peptide" evidence="1">
    <location>
        <begin position="1"/>
        <end position="23"/>
    </location>
</feature>
<evidence type="ECO:0000313" key="4">
    <source>
        <dbReference type="Proteomes" id="UP001375743"/>
    </source>
</evidence>
<dbReference type="PANTHER" id="PTHR37089">
    <property type="entry name" value="PROTEIN U-RELATED"/>
    <property type="match status" value="1"/>
</dbReference>
<accession>A0ABU8XX10</accession>
<organism evidence="3 4">
    <name type="scientific">Benzoatithermus flavus</name>
    <dbReference type="NCBI Taxonomy" id="3108223"/>
    <lineage>
        <taxon>Bacteria</taxon>
        <taxon>Pseudomonadati</taxon>
        <taxon>Pseudomonadota</taxon>
        <taxon>Alphaproteobacteria</taxon>
        <taxon>Geminicoccales</taxon>
        <taxon>Geminicoccaceae</taxon>
        <taxon>Benzoatithermus</taxon>
    </lineage>
</organism>
<dbReference type="InterPro" id="IPR053167">
    <property type="entry name" value="Spore_coat_component"/>
</dbReference>
<dbReference type="SMART" id="SM00972">
    <property type="entry name" value="SCPU"/>
    <property type="match status" value="1"/>
</dbReference>
<dbReference type="EMBL" id="JBBLZC010000027">
    <property type="protein sequence ID" value="MEK0085426.1"/>
    <property type="molecule type" value="Genomic_DNA"/>
</dbReference>
<dbReference type="PANTHER" id="PTHR37089:SF3">
    <property type="entry name" value="EXPORTED PROTEIN"/>
    <property type="match status" value="1"/>
</dbReference>